<dbReference type="SUPFAM" id="SSF81518">
    <property type="entry name" value="Subunit XI (6.4 kDa protein) of cytochrome bc1 complex (Ubiquinol-cytochrome c reductase)"/>
    <property type="match status" value="1"/>
</dbReference>
<dbReference type="InterPro" id="IPR029027">
    <property type="entry name" value="Single_a-helix_sf"/>
</dbReference>
<keyword evidence="1" id="KW-1133">Transmembrane helix</keyword>
<protein>
    <submittedName>
        <fullName evidence="2">Uncharacterized protein</fullName>
    </submittedName>
</protein>
<evidence type="ECO:0000313" key="2">
    <source>
        <dbReference type="EnsemblMetazoa" id="G10097.7:cds"/>
    </source>
</evidence>
<feature type="transmembrane region" description="Helical" evidence="1">
    <location>
        <begin position="23"/>
        <end position="46"/>
    </location>
</feature>
<reference evidence="2" key="1">
    <citation type="submission" date="2022-08" db="UniProtKB">
        <authorList>
            <consortium name="EnsemblMetazoa"/>
        </authorList>
    </citation>
    <scope>IDENTIFICATION</scope>
    <source>
        <strain evidence="2">05x7-T-G4-1.051#20</strain>
    </source>
</reference>
<evidence type="ECO:0000313" key="3">
    <source>
        <dbReference type="Proteomes" id="UP000005408"/>
    </source>
</evidence>
<keyword evidence="1" id="KW-0812">Transmembrane</keyword>
<dbReference type="Proteomes" id="UP000005408">
    <property type="component" value="Unassembled WGS sequence"/>
</dbReference>
<keyword evidence="1" id="KW-0472">Membrane</keyword>
<proteinExistence type="predicted"/>
<dbReference type="EnsemblMetazoa" id="G10097.7">
    <property type="protein sequence ID" value="G10097.7:cds"/>
    <property type="gene ID" value="G10097"/>
</dbReference>
<dbReference type="AlphaFoldDB" id="A0A8W8HLD2"/>
<accession>A0A8W8HLD2</accession>
<organism evidence="2 3">
    <name type="scientific">Magallana gigas</name>
    <name type="common">Pacific oyster</name>
    <name type="synonym">Crassostrea gigas</name>
    <dbReference type="NCBI Taxonomy" id="29159"/>
    <lineage>
        <taxon>Eukaryota</taxon>
        <taxon>Metazoa</taxon>
        <taxon>Spiralia</taxon>
        <taxon>Lophotrochozoa</taxon>
        <taxon>Mollusca</taxon>
        <taxon>Bivalvia</taxon>
        <taxon>Autobranchia</taxon>
        <taxon>Pteriomorphia</taxon>
        <taxon>Ostreida</taxon>
        <taxon>Ostreoidea</taxon>
        <taxon>Ostreidae</taxon>
        <taxon>Magallana</taxon>
    </lineage>
</organism>
<sequence>MQGTNEPPTISGRLLYKNQWTKLLYRWKGSVTTFGITGALGVVWLFDVQLSDYLKYVPIFKKRFGDQH</sequence>
<evidence type="ECO:0000256" key="1">
    <source>
        <dbReference type="SAM" id="Phobius"/>
    </source>
</evidence>
<name>A0A8W8HLD2_MAGGI</name>
<dbReference type="EnsemblMetazoa" id="G10097.5">
    <property type="protein sequence ID" value="G10097.5:cds"/>
    <property type="gene ID" value="G10097"/>
</dbReference>
<dbReference type="EnsemblMetazoa" id="G10097.8">
    <property type="protein sequence ID" value="G10097.8:cds"/>
    <property type="gene ID" value="G10097"/>
</dbReference>
<keyword evidence="3" id="KW-1185">Reference proteome</keyword>
<dbReference type="Gene3D" id="1.20.5.220">
    <property type="match status" value="1"/>
</dbReference>